<gene>
    <name evidence="2" type="ORF">N0V83_008059</name>
</gene>
<dbReference type="OrthoDB" id="6020543at2759"/>
<dbReference type="Gene3D" id="3.20.20.80">
    <property type="entry name" value="Glycosidases"/>
    <property type="match status" value="1"/>
</dbReference>
<evidence type="ECO:0000313" key="2">
    <source>
        <dbReference type="EMBL" id="KAJ4366423.1"/>
    </source>
</evidence>
<proteinExistence type="predicted"/>
<evidence type="ECO:0000313" key="3">
    <source>
        <dbReference type="Proteomes" id="UP001140560"/>
    </source>
</evidence>
<organism evidence="2 3">
    <name type="scientific">Neocucurbitaria cava</name>
    <dbReference type="NCBI Taxonomy" id="798079"/>
    <lineage>
        <taxon>Eukaryota</taxon>
        <taxon>Fungi</taxon>
        <taxon>Dikarya</taxon>
        <taxon>Ascomycota</taxon>
        <taxon>Pezizomycotina</taxon>
        <taxon>Dothideomycetes</taxon>
        <taxon>Pleosporomycetidae</taxon>
        <taxon>Pleosporales</taxon>
        <taxon>Pleosporineae</taxon>
        <taxon>Cucurbitariaceae</taxon>
        <taxon>Neocucurbitaria</taxon>
    </lineage>
</organism>
<keyword evidence="3" id="KW-1185">Reference proteome</keyword>
<accession>A0A9W8Y2V4</accession>
<protein>
    <submittedName>
        <fullName evidence="2">Uncharacterized protein</fullName>
    </submittedName>
</protein>
<sequence>MLIVITLPLLDRFYGPNAYPSLSTFPGCVGPNDRQAVQAPGLLNCSALGTEVQRCQDNGRKVVLSVKADGLDAVGGNANFGDPSTSPEPFGAYFAADANEGNVYDGEDKRKRQVNVNITIAVTPAPYPLFNASEAAAPAGSASAVSLASAPTGYSAPSAAALPAPSSNASASAAPAP</sequence>
<dbReference type="Proteomes" id="UP001140560">
    <property type="component" value="Unassembled WGS sequence"/>
</dbReference>
<reference evidence="2" key="1">
    <citation type="submission" date="2022-10" db="EMBL/GenBank/DDBJ databases">
        <title>Tapping the CABI collections for fungal endophytes: first genome assemblies for Collariella, Neodidymelliopsis, Ascochyta clinopodiicola, Didymella pomorum, Didymosphaeria variabile, Neocosmospora piperis and Neocucurbitaria cava.</title>
        <authorList>
            <person name="Hill R."/>
        </authorList>
    </citation>
    <scope>NUCLEOTIDE SEQUENCE</scope>
    <source>
        <strain evidence="2">IMI 356814</strain>
    </source>
</reference>
<comment type="caution">
    <text evidence="2">The sequence shown here is derived from an EMBL/GenBank/DDBJ whole genome shotgun (WGS) entry which is preliminary data.</text>
</comment>
<name>A0A9W8Y2V4_9PLEO</name>
<dbReference type="EMBL" id="JAPEUY010000014">
    <property type="protein sequence ID" value="KAJ4366423.1"/>
    <property type="molecule type" value="Genomic_DNA"/>
</dbReference>
<dbReference type="AlphaFoldDB" id="A0A9W8Y2V4"/>
<feature type="region of interest" description="Disordered" evidence="1">
    <location>
        <begin position="151"/>
        <end position="177"/>
    </location>
</feature>
<evidence type="ECO:0000256" key="1">
    <source>
        <dbReference type="SAM" id="MobiDB-lite"/>
    </source>
</evidence>